<keyword evidence="1" id="KW-0812">Transmembrane</keyword>
<feature type="transmembrane region" description="Helical" evidence="1">
    <location>
        <begin position="278"/>
        <end position="302"/>
    </location>
</feature>
<dbReference type="Proteomes" id="UP000757435">
    <property type="component" value="Unassembled WGS sequence"/>
</dbReference>
<reference evidence="3" key="2">
    <citation type="journal article" date="2022" name="Microbiol. Resour. Announc.">
        <title>Metagenome Sequencing to Explore Phylogenomics of Terrestrial Cyanobacteria.</title>
        <authorList>
            <person name="Ward R.D."/>
            <person name="Stajich J.E."/>
            <person name="Johansen J.R."/>
            <person name="Huntemann M."/>
            <person name="Clum A."/>
            <person name="Foster B."/>
            <person name="Foster B."/>
            <person name="Roux S."/>
            <person name="Palaniappan K."/>
            <person name="Varghese N."/>
            <person name="Mukherjee S."/>
            <person name="Reddy T.B.K."/>
            <person name="Daum C."/>
            <person name="Copeland A."/>
            <person name="Chen I.A."/>
            <person name="Ivanova N.N."/>
            <person name="Kyrpides N.C."/>
            <person name="Shapiro N."/>
            <person name="Eloe-Fadrosh E.A."/>
            <person name="Pietrasiak N."/>
        </authorList>
    </citation>
    <scope>NUCLEOTIDE SEQUENCE</scope>
    <source>
        <strain evidence="3">UHER 2000/2452</strain>
    </source>
</reference>
<accession>A0A951UQG5</accession>
<evidence type="ECO:0000313" key="4">
    <source>
        <dbReference type="Proteomes" id="UP000757435"/>
    </source>
</evidence>
<name>A0A951UQG5_9CYAN</name>
<sequence length="326" mass="35552">MASSSDPQGLVQPLSVGNVVSVGLRLYSDHFKQYMGVALVATLWILLPIVTIALIVGFFASVQDYYALLGLIIPAWLVLLAYCVGKYMADSAAIARLAFGELTQQPESTQQAKKFTSSRLWWFWVTSLLTSLIFGGVLTAFYLLVAVLFAVAFGAVGGLSVLQSAAPEAVFERIASSPGFLLTFGLGMLVVVVLFIAIFGWFSARFSIADVPLAIELDMDGARSVGRSWQLTKKSAWRIFLILFIAAMIAFVLQLLIQIVTSIISGVLVAIQPSGVSALYLLSITVSYIFAFMTSALFLPFWQTIKAALYYDLRSRREGLGLRLRG</sequence>
<feature type="transmembrane region" description="Helical" evidence="1">
    <location>
        <begin position="239"/>
        <end position="272"/>
    </location>
</feature>
<keyword evidence="1" id="KW-1133">Transmembrane helix</keyword>
<feature type="transmembrane region" description="Helical" evidence="1">
    <location>
        <begin position="120"/>
        <end position="153"/>
    </location>
</feature>
<comment type="caution">
    <text evidence="3">The sequence shown here is derived from an EMBL/GenBank/DDBJ whole genome shotgun (WGS) entry which is preliminary data.</text>
</comment>
<feature type="transmembrane region" description="Helical" evidence="1">
    <location>
        <begin position="65"/>
        <end position="84"/>
    </location>
</feature>
<dbReference type="EMBL" id="JAHHHD010000071">
    <property type="protein sequence ID" value="MBW4662375.1"/>
    <property type="molecule type" value="Genomic_DNA"/>
</dbReference>
<evidence type="ECO:0000259" key="2">
    <source>
        <dbReference type="Pfam" id="PF10110"/>
    </source>
</evidence>
<reference evidence="3" key="1">
    <citation type="submission" date="2021-05" db="EMBL/GenBank/DDBJ databases">
        <authorList>
            <person name="Pietrasiak N."/>
            <person name="Ward R."/>
            <person name="Stajich J.E."/>
            <person name="Kurbessoian T."/>
        </authorList>
    </citation>
    <scope>NUCLEOTIDE SEQUENCE</scope>
    <source>
        <strain evidence="3">UHER 2000/2452</strain>
    </source>
</reference>
<proteinExistence type="predicted"/>
<organism evidence="3 4">
    <name type="scientific">Drouetiella hepatica Uher 2000/2452</name>
    <dbReference type="NCBI Taxonomy" id="904376"/>
    <lineage>
        <taxon>Bacteria</taxon>
        <taxon>Bacillati</taxon>
        <taxon>Cyanobacteriota</taxon>
        <taxon>Cyanophyceae</taxon>
        <taxon>Oculatellales</taxon>
        <taxon>Oculatellaceae</taxon>
        <taxon>Drouetiella</taxon>
    </lineage>
</organism>
<gene>
    <name evidence="3" type="ORF">KME15_27305</name>
</gene>
<protein>
    <submittedName>
        <fullName evidence="3">Glycerophosphoryl diester phosphodiesterase membrane domain-containing protein</fullName>
    </submittedName>
</protein>
<dbReference type="Pfam" id="PF10110">
    <property type="entry name" value="GPDPase_memb"/>
    <property type="match status" value="1"/>
</dbReference>
<feature type="domain" description="Glycerophosphoryl diester phosphodiesterase membrane" evidence="2">
    <location>
        <begin position="186"/>
        <end position="299"/>
    </location>
</feature>
<evidence type="ECO:0000313" key="3">
    <source>
        <dbReference type="EMBL" id="MBW4662375.1"/>
    </source>
</evidence>
<keyword evidence="1" id="KW-0472">Membrane</keyword>
<dbReference type="InterPro" id="IPR018476">
    <property type="entry name" value="GlyceroP-diester-Pdiesterase_M"/>
</dbReference>
<feature type="transmembrane region" description="Helical" evidence="1">
    <location>
        <begin position="34"/>
        <end position="59"/>
    </location>
</feature>
<evidence type="ECO:0000256" key="1">
    <source>
        <dbReference type="SAM" id="Phobius"/>
    </source>
</evidence>
<feature type="transmembrane region" description="Helical" evidence="1">
    <location>
        <begin position="180"/>
        <end position="202"/>
    </location>
</feature>
<dbReference type="AlphaFoldDB" id="A0A951UQG5"/>